<dbReference type="InterPro" id="IPR006150">
    <property type="entry name" value="Cys_repeat_1"/>
</dbReference>
<gene>
    <name evidence="3" type="ORF">M513_00504</name>
    <name evidence="4" type="ORF">M514_00504</name>
</gene>
<dbReference type="SMART" id="SM00289">
    <property type="entry name" value="WR1"/>
    <property type="match status" value="3"/>
</dbReference>
<evidence type="ECO:0000313" key="4">
    <source>
        <dbReference type="EMBL" id="KFD72100.1"/>
    </source>
</evidence>
<proteinExistence type="predicted"/>
<feature type="domain" description="EB" evidence="2">
    <location>
        <begin position="106"/>
        <end position="152"/>
    </location>
</feature>
<feature type="chain" id="PRO_5007379458" description="EB domain-containing protein" evidence="1">
    <location>
        <begin position="18"/>
        <end position="372"/>
    </location>
</feature>
<dbReference type="EMBL" id="KL363183">
    <property type="protein sequence ID" value="KFD58811.1"/>
    <property type="molecule type" value="Genomic_DNA"/>
</dbReference>
<dbReference type="Proteomes" id="UP000030758">
    <property type="component" value="Unassembled WGS sequence"/>
</dbReference>
<dbReference type="EMBL" id="KL367479">
    <property type="protein sequence ID" value="KFD72100.1"/>
    <property type="molecule type" value="Genomic_DNA"/>
</dbReference>
<accession>A0A085MNL5</accession>
<reference evidence="3 5" key="1">
    <citation type="journal article" date="2014" name="Nat. Genet.">
        <title>Genome and transcriptome of the porcine whipworm Trichuris suis.</title>
        <authorList>
            <person name="Jex A.R."/>
            <person name="Nejsum P."/>
            <person name="Schwarz E.M."/>
            <person name="Hu L."/>
            <person name="Young N.D."/>
            <person name="Hall R.S."/>
            <person name="Korhonen P.K."/>
            <person name="Liao S."/>
            <person name="Thamsborg S."/>
            <person name="Xia J."/>
            <person name="Xu P."/>
            <person name="Wang S."/>
            <person name="Scheerlinck J.P."/>
            <person name="Hofmann A."/>
            <person name="Sternberg P.W."/>
            <person name="Wang J."/>
            <person name="Gasser R.B."/>
        </authorList>
    </citation>
    <scope>NUCLEOTIDE SEQUENCE [LARGE SCALE GENOMIC DNA]</scope>
    <source>
        <strain evidence="4">DCEP-RM93F</strain>
        <strain evidence="3">DCEP-RM93M</strain>
    </source>
</reference>
<dbReference type="Pfam" id="PF01683">
    <property type="entry name" value="EB"/>
    <property type="match status" value="1"/>
</dbReference>
<keyword evidence="1" id="KW-0732">Signal</keyword>
<organism evidence="3 5">
    <name type="scientific">Trichuris suis</name>
    <name type="common">pig whipworm</name>
    <dbReference type="NCBI Taxonomy" id="68888"/>
    <lineage>
        <taxon>Eukaryota</taxon>
        <taxon>Metazoa</taxon>
        <taxon>Ecdysozoa</taxon>
        <taxon>Nematoda</taxon>
        <taxon>Enoplea</taxon>
        <taxon>Dorylaimia</taxon>
        <taxon>Trichinellida</taxon>
        <taxon>Trichuridae</taxon>
        <taxon>Trichuris</taxon>
    </lineage>
</organism>
<feature type="signal peptide" evidence="1">
    <location>
        <begin position="1"/>
        <end position="17"/>
    </location>
</feature>
<dbReference type="AlphaFoldDB" id="A0A085MNL5"/>
<evidence type="ECO:0000256" key="1">
    <source>
        <dbReference type="SAM" id="SignalP"/>
    </source>
</evidence>
<name>A0A085MNL5_9BILA</name>
<protein>
    <recommendedName>
        <fullName evidence="2">EB domain-containing protein</fullName>
    </recommendedName>
</protein>
<evidence type="ECO:0000313" key="5">
    <source>
        <dbReference type="Proteomes" id="UP000030764"/>
    </source>
</evidence>
<evidence type="ECO:0000313" key="3">
    <source>
        <dbReference type="EMBL" id="KFD58811.1"/>
    </source>
</evidence>
<dbReference type="Proteomes" id="UP000030764">
    <property type="component" value="Unassembled WGS sequence"/>
</dbReference>
<evidence type="ECO:0000259" key="2">
    <source>
        <dbReference type="Pfam" id="PF01683"/>
    </source>
</evidence>
<dbReference type="InterPro" id="IPR006149">
    <property type="entry name" value="EB_dom"/>
</dbReference>
<sequence length="372" mass="41108">MFIVEALWILATTATLTEESLLGTVGYECNEKAACSTANSECRFDRCFCKDGYSTHFAAAQVECLIFPALGQSCNVSTDSRRSTCTGNHVVCVNGTCACDTLYKEKNGACVLDEKGLLQSCTADGQCLTPFAECYHGKCACRDGFSHSDGMCVPKEYYCAQGQEPLRTRDSIHYCTLYNDGRDTCPNGSYCVPLTKWQTSSLCKVTAKVRGFCCSIPNDTKSMQSACPVGRPLRDITNCRQLSTHYIYSNKYAINKPLCCPNPCPQQYLYHDKRCIRNRLGPGSNCEIDLQCTCGYCRRQQDGGKQCVCMEGTKQLYGKCYAPSCFYGNASIDEIAKTPKTCGKASPQCPKDFICYVEFGLCCPRMPIMGMR</sequence>
<keyword evidence="5" id="KW-1185">Reference proteome</keyword>